<keyword evidence="5 9" id="KW-0676">Redox-active center</keyword>
<dbReference type="PRINTS" id="PR00421">
    <property type="entry name" value="THIOREDOXIN"/>
</dbReference>
<dbReference type="CDD" id="cd02947">
    <property type="entry name" value="TRX_family"/>
    <property type="match status" value="1"/>
</dbReference>
<evidence type="ECO:0000256" key="9">
    <source>
        <dbReference type="PIRSR" id="PIRSR000077-4"/>
    </source>
</evidence>
<evidence type="ECO:0000313" key="11">
    <source>
        <dbReference type="EMBL" id="KAA1380341.1"/>
    </source>
</evidence>
<reference evidence="11" key="1">
    <citation type="submission" date="2019-09" db="EMBL/GenBank/DDBJ databases">
        <authorList>
            <person name="Li J."/>
        </authorList>
    </citation>
    <scope>NUCLEOTIDE SEQUENCE [LARGE SCALE GENOMIC DNA]</scope>
    <source>
        <strain evidence="11">NRBC 14897</strain>
    </source>
</reference>
<dbReference type="RefSeq" id="WP_129180709.1">
    <property type="nucleotide sequence ID" value="NZ_JAGIOG010000001.1"/>
</dbReference>
<dbReference type="SUPFAM" id="SSF52833">
    <property type="entry name" value="Thioredoxin-like"/>
    <property type="match status" value="1"/>
</dbReference>
<dbReference type="Gene3D" id="3.40.30.10">
    <property type="entry name" value="Glutaredoxin"/>
    <property type="match status" value="1"/>
</dbReference>
<dbReference type="GO" id="GO:0045454">
    <property type="term" value="P:cell redox homeostasis"/>
    <property type="evidence" value="ECO:0007669"/>
    <property type="project" value="TreeGrafter"/>
</dbReference>
<evidence type="ECO:0000256" key="5">
    <source>
        <dbReference type="ARBA" id="ARBA00023284"/>
    </source>
</evidence>
<proteinExistence type="inferred from homology"/>
<feature type="disulfide bond" description="Redox-active" evidence="9">
    <location>
        <begin position="34"/>
        <end position="37"/>
    </location>
</feature>
<feature type="site" description="Deprotonates C-terminal active site Cys" evidence="8">
    <location>
        <position position="28"/>
    </location>
</feature>
<evidence type="ECO:0000259" key="10">
    <source>
        <dbReference type="PROSITE" id="PS51352"/>
    </source>
</evidence>
<dbReference type="NCBIfam" id="TIGR01068">
    <property type="entry name" value="thioredoxin"/>
    <property type="match status" value="1"/>
</dbReference>
<keyword evidence="12" id="KW-1185">Reference proteome</keyword>
<keyword evidence="4 9" id="KW-1015">Disulfide bond</keyword>
<gene>
    <name evidence="11" type="primary">trxA</name>
    <name evidence="11" type="ORF">ESP62_003890</name>
</gene>
<evidence type="ECO:0000256" key="8">
    <source>
        <dbReference type="PIRSR" id="PIRSR000077-1"/>
    </source>
</evidence>
<name>A0A641ATG3_9ACTN</name>
<feature type="site" description="Contributes to redox potential value" evidence="8">
    <location>
        <position position="36"/>
    </location>
</feature>
<dbReference type="PROSITE" id="PS00194">
    <property type="entry name" value="THIOREDOXIN_1"/>
    <property type="match status" value="1"/>
</dbReference>
<sequence>MADSTLAAVTDATFDELVLKADGPVLVDFWASWCGPCRQLAPILEEIATEKGDKLTILKMDADANPVTPAQYRVTGLPTMNLYVNGEVVKSIVGVRPKSAILNDLNEYAG</sequence>
<dbReference type="InterPro" id="IPR017937">
    <property type="entry name" value="Thioredoxin_CS"/>
</dbReference>
<dbReference type="InterPro" id="IPR005746">
    <property type="entry name" value="Thioredoxin"/>
</dbReference>
<dbReference type="PANTHER" id="PTHR45663:SF11">
    <property type="entry name" value="GEO12009P1"/>
    <property type="match status" value="1"/>
</dbReference>
<keyword evidence="2" id="KW-0813">Transport</keyword>
<keyword evidence="3" id="KW-0249">Electron transport</keyword>
<dbReference type="GO" id="GO:0015035">
    <property type="term" value="F:protein-disulfide reductase activity"/>
    <property type="evidence" value="ECO:0007669"/>
    <property type="project" value="UniProtKB-UniRule"/>
</dbReference>
<accession>A0A641ATG3</accession>
<organism evidence="11 12">
    <name type="scientific">Aeromicrobium fastidiosum</name>
    <dbReference type="NCBI Taxonomy" id="52699"/>
    <lineage>
        <taxon>Bacteria</taxon>
        <taxon>Bacillati</taxon>
        <taxon>Actinomycetota</taxon>
        <taxon>Actinomycetes</taxon>
        <taxon>Propionibacteriales</taxon>
        <taxon>Nocardioidaceae</taxon>
        <taxon>Aeromicrobium</taxon>
    </lineage>
</organism>
<dbReference type="Pfam" id="PF00085">
    <property type="entry name" value="Thioredoxin"/>
    <property type="match status" value="1"/>
</dbReference>
<evidence type="ECO:0000256" key="6">
    <source>
        <dbReference type="NCBIfam" id="TIGR01068"/>
    </source>
</evidence>
<dbReference type="AlphaFoldDB" id="A0A641ATG3"/>
<dbReference type="PIRSF" id="PIRSF000077">
    <property type="entry name" value="Thioredoxin"/>
    <property type="match status" value="1"/>
</dbReference>
<evidence type="ECO:0000256" key="4">
    <source>
        <dbReference type="ARBA" id="ARBA00023157"/>
    </source>
</evidence>
<feature type="active site" description="Nucleophile" evidence="8">
    <location>
        <position position="37"/>
    </location>
</feature>
<evidence type="ECO:0000256" key="2">
    <source>
        <dbReference type="ARBA" id="ARBA00022448"/>
    </source>
</evidence>
<dbReference type="EMBL" id="SDPP02000001">
    <property type="protein sequence ID" value="KAA1380341.1"/>
    <property type="molecule type" value="Genomic_DNA"/>
</dbReference>
<dbReference type="GO" id="GO:0005829">
    <property type="term" value="C:cytosol"/>
    <property type="evidence" value="ECO:0007669"/>
    <property type="project" value="TreeGrafter"/>
</dbReference>
<comment type="caution">
    <text evidence="11">The sequence shown here is derived from an EMBL/GenBank/DDBJ whole genome shotgun (WGS) entry which is preliminary data.</text>
</comment>
<dbReference type="InterPro" id="IPR036249">
    <property type="entry name" value="Thioredoxin-like_sf"/>
</dbReference>
<feature type="site" description="Contributes to redox potential value" evidence="8">
    <location>
        <position position="35"/>
    </location>
</feature>
<dbReference type="FunFam" id="3.40.30.10:FF:000001">
    <property type="entry name" value="Thioredoxin"/>
    <property type="match status" value="1"/>
</dbReference>
<dbReference type="PROSITE" id="PS51352">
    <property type="entry name" value="THIOREDOXIN_2"/>
    <property type="match status" value="1"/>
</dbReference>
<evidence type="ECO:0000256" key="1">
    <source>
        <dbReference type="ARBA" id="ARBA00008987"/>
    </source>
</evidence>
<evidence type="ECO:0000256" key="3">
    <source>
        <dbReference type="ARBA" id="ARBA00022982"/>
    </source>
</evidence>
<protein>
    <recommendedName>
        <fullName evidence="6 7">Thioredoxin</fullName>
    </recommendedName>
</protein>
<evidence type="ECO:0000313" key="12">
    <source>
        <dbReference type="Proteomes" id="UP001515100"/>
    </source>
</evidence>
<feature type="active site" description="Nucleophile" evidence="8">
    <location>
        <position position="34"/>
    </location>
</feature>
<feature type="domain" description="Thioredoxin" evidence="10">
    <location>
        <begin position="1"/>
        <end position="110"/>
    </location>
</feature>
<comment type="similarity">
    <text evidence="1 7">Belongs to the thioredoxin family.</text>
</comment>
<dbReference type="PANTHER" id="PTHR45663">
    <property type="entry name" value="GEO12009P1"/>
    <property type="match status" value="1"/>
</dbReference>
<dbReference type="OrthoDB" id="9790390at2"/>
<evidence type="ECO:0000256" key="7">
    <source>
        <dbReference type="PIRNR" id="PIRNR000077"/>
    </source>
</evidence>
<dbReference type="InterPro" id="IPR013766">
    <property type="entry name" value="Thioredoxin_domain"/>
</dbReference>
<dbReference type="Proteomes" id="UP001515100">
    <property type="component" value="Unassembled WGS sequence"/>
</dbReference>